<dbReference type="InterPro" id="IPR036465">
    <property type="entry name" value="vWFA_dom_sf"/>
</dbReference>
<feature type="domain" description="VWFA" evidence="1">
    <location>
        <begin position="151"/>
        <end position="323"/>
    </location>
</feature>
<name>A0ABY6HUJ5_9ARCH</name>
<dbReference type="InterPro" id="IPR002035">
    <property type="entry name" value="VWF_A"/>
</dbReference>
<protein>
    <recommendedName>
        <fullName evidence="1">VWFA domain-containing protein</fullName>
    </recommendedName>
</protein>
<dbReference type="CDD" id="cd00198">
    <property type="entry name" value="vWFA"/>
    <property type="match status" value="1"/>
</dbReference>
<gene>
    <name evidence="2" type="ORF">NEF87_002409</name>
</gene>
<dbReference type="Pfam" id="PF13519">
    <property type="entry name" value="VWA_2"/>
    <property type="match status" value="1"/>
</dbReference>
<dbReference type="EMBL" id="CP104013">
    <property type="protein sequence ID" value="UYP46124.1"/>
    <property type="molecule type" value="Genomic_DNA"/>
</dbReference>
<reference evidence="2" key="1">
    <citation type="submission" date="2022-09" db="EMBL/GenBank/DDBJ databases">
        <title>Actin cytoskeleton and complex cell architecture in an #Asgard archaeon.</title>
        <authorList>
            <person name="Ponce Toledo R.I."/>
            <person name="Schleper C."/>
            <person name="Rodrigues Oliveira T."/>
            <person name="Wollweber F."/>
            <person name="Xu J."/>
            <person name="Rittmann S."/>
            <person name="Klingl A."/>
            <person name="Pilhofer M."/>
        </authorList>
    </citation>
    <scope>NUCLEOTIDE SEQUENCE</scope>
    <source>
        <strain evidence="2">B-35</strain>
    </source>
</reference>
<dbReference type="SUPFAM" id="SSF53300">
    <property type="entry name" value="vWA-like"/>
    <property type="match status" value="1"/>
</dbReference>
<proteinExistence type="predicted"/>
<keyword evidence="3" id="KW-1185">Reference proteome</keyword>
<dbReference type="Proteomes" id="UP001208689">
    <property type="component" value="Chromosome"/>
</dbReference>
<accession>A0ABY6HUJ5</accession>
<organism evidence="2 3">
    <name type="scientific">Candidatus Lokiarchaeum ossiferum</name>
    <dbReference type="NCBI Taxonomy" id="2951803"/>
    <lineage>
        <taxon>Archaea</taxon>
        <taxon>Promethearchaeati</taxon>
        <taxon>Promethearchaeota</taxon>
        <taxon>Promethearchaeia</taxon>
        <taxon>Promethearchaeales</taxon>
        <taxon>Promethearchaeaceae</taxon>
        <taxon>Candidatus Lokiarchaeum</taxon>
    </lineage>
</organism>
<sequence>MANELGFQDVKAMTGLSVKQGNIDALMGMAQSNVYAVTAELQKPEYTQFFAKKHKNQSDSFIPQLYFMVRSHAPPHFKVMLQRLTRSIILRTSLNISGRGSKGKSRHRVRYYPGMPEFDLDATLFNYIQNGANYLKHSDIVGYERRQRKRNVVLILDVSGSMFGKLLLNAALTTSVLSYAMAKDFTSVILFNSEAHVLKGIKTQTKIVELIDQILESEAVGFTNISRALHRGIVELKKNPGNRQKVGILITDGDFNRGKNPLFMARQFPKLHVINMPPEEVKLKQTRGQQVCRQIAAAGRGYYVPVKEFDEIPRALMQLLAKI</sequence>
<evidence type="ECO:0000313" key="3">
    <source>
        <dbReference type="Proteomes" id="UP001208689"/>
    </source>
</evidence>
<dbReference type="Gene3D" id="3.40.50.410">
    <property type="entry name" value="von Willebrand factor, type A domain"/>
    <property type="match status" value="1"/>
</dbReference>
<evidence type="ECO:0000259" key="1">
    <source>
        <dbReference type="PROSITE" id="PS50234"/>
    </source>
</evidence>
<evidence type="ECO:0000313" key="2">
    <source>
        <dbReference type="EMBL" id="UYP46124.1"/>
    </source>
</evidence>
<dbReference type="SMART" id="SM00327">
    <property type="entry name" value="VWA"/>
    <property type="match status" value="1"/>
</dbReference>
<dbReference type="PROSITE" id="PS50234">
    <property type="entry name" value="VWFA"/>
    <property type="match status" value="1"/>
</dbReference>